<dbReference type="GeneID" id="54489677"/>
<proteinExistence type="predicted"/>
<dbReference type="AlphaFoldDB" id="A0A6A6VP88"/>
<dbReference type="EMBL" id="ML996629">
    <property type="protein sequence ID" value="KAF2752438.1"/>
    <property type="molecule type" value="Genomic_DNA"/>
</dbReference>
<dbReference type="RefSeq" id="XP_033594896.1">
    <property type="nucleotide sequence ID" value="XM_033748623.1"/>
</dbReference>
<evidence type="ECO:0000313" key="2">
    <source>
        <dbReference type="Proteomes" id="UP000799437"/>
    </source>
</evidence>
<protein>
    <submittedName>
        <fullName evidence="1">Uncharacterized protein</fullName>
    </submittedName>
</protein>
<gene>
    <name evidence="1" type="ORF">EJ05DRAFT_515648</name>
</gene>
<reference evidence="1" key="1">
    <citation type="journal article" date="2020" name="Stud. Mycol.">
        <title>101 Dothideomycetes genomes: a test case for predicting lifestyles and emergence of pathogens.</title>
        <authorList>
            <person name="Haridas S."/>
            <person name="Albert R."/>
            <person name="Binder M."/>
            <person name="Bloem J."/>
            <person name="Labutti K."/>
            <person name="Salamov A."/>
            <person name="Andreopoulos B."/>
            <person name="Baker S."/>
            <person name="Barry K."/>
            <person name="Bills G."/>
            <person name="Bluhm B."/>
            <person name="Cannon C."/>
            <person name="Castanera R."/>
            <person name="Culley D."/>
            <person name="Daum C."/>
            <person name="Ezra D."/>
            <person name="Gonzalez J."/>
            <person name="Henrissat B."/>
            <person name="Kuo A."/>
            <person name="Liang C."/>
            <person name="Lipzen A."/>
            <person name="Lutzoni F."/>
            <person name="Magnuson J."/>
            <person name="Mondo S."/>
            <person name="Nolan M."/>
            <person name="Ohm R."/>
            <person name="Pangilinan J."/>
            <person name="Park H.-J."/>
            <person name="Ramirez L."/>
            <person name="Alfaro M."/>
            <person name="Sun H."/>
            <person name="Tritt A."/>
            <person name="Yoshinaga Y."/>
            <person name="Zwiers L.-H."/>
            <person name="Turgeon B."/>
            <person name="Goodwin S."/>
            <person name="Spatafora J."/>
            <person name="Crous P."/>
            <person name="Grigoriev I."/>
        </authorList>
    </citation>
    <scope>NUCLEOTIDE SEQUENCE</scope>
    <source>
        <strain evidence="1">CBS 121739</strain>
    </source>
</reference>
<accession>A0A6A6VP88</accession>
<organism evidence="1 2">
    <name type="scientific">Pseudovirgaria hyperparasitica</name>
    <dbReference type="NCBI Taxonomy" id="470096"/>
    <lineage>
        <taxon>Eukaryota</taxon>
        <taxon>Fungi</taxon>
        <taxon>Dikarya</taxon>
        <taxon>Ascomycota</taxon>
        <taxon>Pezizomycotina</taxon>
        <taxon>Dothideomycetes</taxon>
        <taxon>Dothideomycetes incertae sedis</taxon>
        <taxon>Acrospermales</taxon>
        <taxon>Acrospermaceae</taxon>
        <taxon>Pseudovirgaria</taxon>
    </lineage>
</organism>
<sequence length="315" mass="34793">MLDSLDCFDVWVHGLPPRAAYHIAGYHHDLVWGVQRLDVPKNEAKRECGLSVAGATYETTQDDVVLKAELQDLQCDGLDLAPPCSRVHERGVTCTAPCTPPSHPVMFRITCSTVLQSARSQSLARYSDLPYSQVQGAPPCYKVHGDPSTILPVHTRALYTRLGTEDLAQVQNQWEHDLIGEILEDFRKLRPAIEDVEFCNGFIGTGPMEECASERNTPQHRPGENPTYHLHVEWSIIGIWQAFRGTNTGVKAASSIVSRGSGYSLSKRCYGTPVTLWNARRPSGAQKKKKGEGAEGRLLVGSLLARKDNYALDAE</sequence>
<keyword evidence="2" id="KW-1185">Reference proteome</keyword>
<dbReference type="Proteomes" id="UP000799437">
    <property type="component" value="Unassembled WGS sequence"/>
</dbReference>
<name>A0A6A6VP88_9PEZI</name>
<evidence type="ECO:0000313" key="1">
    <source>
        <dbReference type="EMBL" id="KAF2752438.1"/>
    </source>
</evidence>